<dbReference type="PANTHER" id="PTHR42643">
    <property type="entry name" value="IONOTROPIC RECEPTOR 20A-RELATED"/>
    <property type="match status" value="1"/>
</dbReference>
<proteinExistence type="inferred from homology"/>
<keyword evidence="18" id="KW-1185">Reference proteome</keyword>
<feature type="chain" id="PRO_5020029248" evidence="14">
    <location>
        <begin position="24"/>
        <end position="629"/>
    </location>
</feature>
<organism evidence="17 18">
    <name type="scientific">Diachasma alloeum</name>
    <dbReference type="NCBI Taxonomy" id="454923"/>
    <lineage>
        <taxon>Eukaryota</taxon>
        <taxon>Metazoa</taxon>
        <taxon>Ecdysozoa</taxon>
        <taxon>Arthropoda</taxon>
        <taxon>Hexapoda</taxon>
        <taxon>Insecta</taxon>
        <taxon>Pterygota</taxon>
        <taxon>Neoptera</taxon>
        <taxon>Endopterygota</taxon>
        <taxon>Hymenoptera</taxon>
        <taxon>Apocrita</taxon>
        <taxon>Ichneumonoidea</taxon>
        <taxon>Braconidae</taxon>
        <taxon>Opiinae</taxon>
        <taxon>Diachasma</taxon>
    </lineage>
</organism>
<dbReference type="Gene3D" id="1.10.287.70">
    <property type="match status" value="1"/>
</dbReference>
<evidence type="ECO:0000256" key="4">
    <source>
        <dbReference type="ARBA" id="ARBA00022475"/>
    </source>
</evidence>
<evidence type="ECO:0000256" key="7">
    <source>
        <dbReference type="ARBA" id="ARBA00023065"/>
    </source>
</evidence>
<keyword evidence="8 13" id="KW-0472">Membrane</keyword>
<evidence type="ECO:0000256" key="12">
    <source>
        <dbReference type="ARBA" id="ARBA00023303"/>
    </source>
</evidence>
<keyword evidence="11" id="KW-1071">Ligand-gated ion channel</keyword>
<name>A0A4E0RQG2_9HYME</name>
<keyword evidence="3" id="KW-0813">Transport</keyword>
<evidence type="ECO:0000256" key="5">
    <source>
        <dbReference type="ARBA" id="ARBA00022692"/>
    </source>
</evidence>
<feature type="signal peptide" evidence="14">
    <location>
        <begin position="1"/>
        <end position="23"/>
    </location>
</feature>
<evidence type="ECO:0000256" key="1">
    <source>
        <dbReference type="ARBA" id="ARBA00004651"/>
    </source>
</evidence>
<keyword evidence="14" id="KW-0732">Signal</keyword>
<keyword evidence="6 13" id="KW-1133">Transmembrane helix</keyword>
<dbReference type="GO" id="GO:0050906">
    <property type="term" value="P:detection of stimulus involved in sensory perception"/>
    <property type="evidence" value="ECO:0007669"/>
    <property type="project" value="UniProtKB-ARBA"/>
</dbReference>
<evidence type="ECO:0000256" key="3">
    <source>
        <dbReference type="ARBA" id="ARBA00022448"/>
    </source>
</evidence>
<dbReference type="GO" id="GO:0005886">
    <property type="term" value="C:plasma membrane"/>
    <property type="evidence" value="ECO:0007669"/>
    <property type="project" value="UniProtKB-SubCell"/>
</dbReference>
<evidence type="ECO:0000256" key="9">
    <source>
        <dbReference type="ARBA" id="ARBA00023170"/>
    </source>
</evidence>
<dbReference type="AlphaFoldDB" id="A0A4E0RQG2"/>
<dbReference type="PANTHER" id="PTHR42643:SF30">
    <property type="entry name" value="IONOTROPIC RECEPTOR 40A-RELATED"/>
    <property type="match status" value="1"/>
</dbReference>
<dbReference type="Pfam" id="PF10613">
    <property type="entry name" value="Lig_chan-Glu_bd"/>
    <property type="match status" value="1"/>
</dbReference>
<feature type="transmembrane region" description="Helical" evidence="13">
    <location>
        <begin position="390"/>
        <end position="408"/>
    </location>
</feature>
<comment type="subcellular location">
    <subcellularLocation>
        <location evidence="1">Cell membrane</location>
        <topology evidence="1">Multi-pass membrane protein</topology>
    </subcellularLocation>
</comment>
<evidence type="ECO:0000256" key="13">
    <source>
        <dbReference type="SAM" id="Phobius"/>
    </source>
</evidence>
<dbReference type="InterPro" id="IPR019594">
    <property type="entry name" value="Glu/Gly-bd"/>
</dbReference>
<dbReference type="SUPFAM" id="SSF53850">
    <property type="entry name" value="Periplasmic binding protein-like II"/>
    <property type="match status" value="1"/>
</dbReference>
<keyword evidence="5 13" id="KW-0812">Transmembrane</keyword>
<keyword evidence="9 17" id="KW-0675">Receptor</keyword>
<dbReference type="InterPro" id="IPR001320">
    <property type="entry name" value="Iontro_rcpt_C"/>
</dbReference>
<evidence type="ECO:0000256" key="10">
    <source>
        <dbReference type="ARBA" id="ARBA00023180"/>
    </source>
</evidence>
<dbReference type="InterPro" id="IPR052192">
    <property type="entry name" value="Insect_Ionotropic_Sensory_Rcpt"/>
</dbReference>
<evidence type="ECO:0000256" key="14">
    <source>
        <dbReference type="SAM" id="SignalP"/>
    </source>
</evidence>
<dbReference type="Proteomes" id="UP000297026">
    <property type="component" value="Unassembled WGS sequence"/>
</dbReference>
<evidence type="ECO:0000313" key="18">
    <source>
        <dbReference type="Proteomes" id="UP000297026"/>
    </source>
</evidence>
<accession>A0A4E0RQG2</accession>
<feature type="transmembrane region" description="Helical" evidence="13">
    <location>
        <begin position="333"/>
        <end position="351"/>
    </location>
</feature>
<keyword evidence="10" id="KW-0325">Glycoprotein</keyword>
<keyword evidence="7" id="KW-0406">Ion transport</keyword>
<feature type="domain" description="Ionotropic glutamate receptor L-glutamate and glycine-binding" evidence="16">
    <location>
        <begin position="226"/>
        <end position="314"/>
    </location>
</feature>
<evidence type="ECO:0000256" key="11">
    <source>
        <dbReference type="ARBA" id="ARBA00023286"/>
    </source>
</evidence>
<dbReference type="GO" id="GO:0015276">
    <property type="term" value="F:ligand-gated monoatomic ion channel activity"/>
    <property type="evidence" value="ECO:0007669"/>
    <property type="project" value="InterPro"/>
</dbReference>
<comment type="similarity">
    <text evidence="2">Belongs to the glutamate-gated ion channel (TC 1.A.10.1) family.</text>
</comment>
<gene>
    <name evidence="17" type="primary">Ir106</name>
    <name evidence="17" type="ORF">DALL_DALL000206</name>
</gene>
<keyword evidence="12" id="KW-0407">Ion channel</keyword>
<reference evidence="17" key="1">
    <citation type="submission" date="2019-02" db="EMBL/GenBank/DDBJ databases">
        <title>Genome of the parasitoid wasp Diachasma alloeum, an emerging model for ecological speciation and transitions to asexual reproduction.</title>
        <authorList>
            <person name="Robertson H.M."/>
            <person name="Walden K.K."/>
            <person name="Tvedte E.S."/>
            <person name="Hood G.R."/>
            <person name="Feder J.L."/>
            <person name="Forbes A.A."/>
            <person name="Logsdon J.M."/>
            <person name="Mcelroy K.E."/>
        </authorList>
    </citation>
    <scope>NUCLEOTIDE SEQUENCE [LARGE SCALE GENOMIC DNA]</scope>
    <source>
        <strain evidence="17">Michigan</strain>
    </source>
</reference>
<keyword evidence="4" id="KW-1003">Cell membrane</keyword>
<evidence type="ECO:0000259" key="16">
    <source>
        <dbReference type="Pfam" id="PF10613"/>
    </source>
</evidence>
<dbReference type="Gene3D" id="3.40.190.10">
    <property type="entry name" value="Periplasmic binding protein-like II"/>
    <property type="match status" value="1"/>
</dbReference>
<evidence type="ECO:0000256" key="8">
    <source>
        <dbReference type="ARBA" id="ARBA00023136"/>
    </source>
</evidence>
<dbReference type="OrthoDB" id="8186464at2759"/>
<protein>
    <submittedName>
        <fullName evidence="17">Ionotropic receptor 106</fullName>
    </submittedName>
</protein>
<sequence>MQFFIFLILLCTSSVIIVKLNEAHFYGPAIKAVHDKFEANGVAITAGINHLSFEQLTVWHETSRFLSNEGISTLIVSFQQLRDIWKTQPTYTTSSLIVIAFETFEELHTFELIIKTFHMNYAVWLIFFMRDADREVCHFCRNPHGTIANLKFGTRILISCCDSNMIEEWWSIGENLPKRQEIGRLMDENFTISWFSDELMNGDKYSLKGASLRITAVTQSVFFRKKDGQIYGFLAEYLKELSRAMDFKVSEIIWEEDFGVCITGSSDCTGSIGRVQREEVDLGVAAFSATVERHNLVDFTLPIITGNYEIYFSKYDVINVRWNAYFKPFAADVWIVIICSILMTAIFFTLIRYKRESPFFPLFADHYLHMWGILCHQSVPAFPREAPLRIVYLTMALSALVISSTYAASLTSTLTLSLYSPFNTVEEFVEDGTYELIVLDSALINDMYKFSDKKLKKKMLSLLRSEDSLPKSPQEAFEEVCRTRVAFFTHEATKKALFDLIPCEISFIRINITNPMSMITPRGSKYTEIINHHICQFKEVGLLRRLENKYFIKMENDQTVHAPISLQAVKSIFMILVTGCLLASIIFIIELKLYTYCKNLCDQRRRKTLLGKRGKFPFSMYNFVIRKFP</sequence>
<evidence type="ECO:0000259" key="15">
    <source>
        <dbReference type="Pfam" id="PF00060"/>
    </source>
</evidence>
<dbReference type="EMBL" id="ML158619">
    <property type="protein sequence ID" value="THK33024.1"/>
    <property type="molecule type" value="Genomic_DNA"/>
</dbReference>
<evidence type="ECO:0000256" key="2">
    <source>
        <dbReference type="ARBA" id="ARBA00008685"/>
    </source>
</evidence>
<evidence type="ECO:0000256" key="6">
    <source>
        <dbReference type="ARBA" id="ARBA00022989"/>
    </source>
</evidence>
<feature type="domain" description="Ionotropic glutamate receptor C-terminal" evidence="15">
    <location>
        <begin position="331"/>
        <end position="580"/>
    </location>
</feature>
<dbReference type="Pfam" id="PF00060">
    <property type="entry name" value="Lig_chan"/>
    <property type="match status" value="1"/>
</dbReference>
<evidence type="ECO:0000313" key="17">
    <source>
        <dbReference type="EMBL" id="THK33024.1"/>
    </source>
</evidence>
<feature type="transmembrane region" description="Helical" evidence="13">
    <location>
        <begin position="572"/>
        <end position="597"/>
    </location>
</feature>